<dbReference type="CDD" id="cd02440">
    <property type="entry name" value="AdoMet_MTases"/>
    <property type="match status" value="1"/>
</dbReference>
<proteinExistence type="predicted"/>
<name>A0A6A6B400_9PEZI</name>
<dbReference type="PANTHER" id="PTHR43591:SF105">
    <property type="entry name" value="METHYLTRANSFERASE DOMAIN-CONTAINING PROTEIN-RELATED"/>
    <property type="match status" value="1"/>
</dbReference>
<dbReference type="SUPFAM" id="SSF53335">
    <property type="entry name" value="S-adenosyl-L-methionine-dependent methyltransferases"/>
    <property type="match status" value="1"/>
</dbReference>
<dbReference type="RefSeq" id="XP_033394051.1">
    <property type="nucleotide sequence ID" value="XM_033545015.1"/>
</dbReference>
<evidence type="ECO:0000313" key="1">
    <source>
        <dbReference type="EMBL" id="KAF2138338.1"/>
    </source>
</evidence>
<dbReference type="PANTHER" id="PTHR43591">
    <property type="entry name" value="METHYLTRANSFERASE"/>
    <property type="match status" value="1"/>
</dbReference>
<dbReference type="AlphaFoldDB" id="A0A6A6B400"/>
<organism evidence="1 2">
    <name type="scientific">Aplosporella prunicola CBS 121167</name>
    <dbReference type="NCBI Taxonomy" id="1176127"/>
    <lineage>
        <taxon>Eukaryota</taxon>
        <taxon>Fungi</taxon>
        <taxon>Dikarya</taxon>
        <taxon>Ascomycota</taxon>
        <taxon>Pezizomycotina</taxon>
        <taxon>Dothideomycetes</taxon>
        <taxon>Dothideomycetes incertae sedis</taxon>
        <taxon>Botryosphaeriales</taxon>
        <taxon>Aplosporellaceae</taxon>
        <taxon>Aplosporella</taxon>
    </lineage>
</organism>
<accession>A0A6A6B400</accession>
<evidence type="ECO:0008006" key="3">
    <source>
        <dbReference type="Google" id="ProtNLM"/>
    </source>
</evidence>
<dbReference type="Gene3D" id="3.40.50.150">
    <property type="entry name" value="Vaccinia Virus protein VP39"/>
    <property type="match status" value="1"/>
</dbReference>
<evidence type="ECO:0000313" key="2">
    <source>
        <dbReference type="Proteomes" id="UP000799438"/>
    </source>
</evidence>
<dbReference type="GeneID" id="54302511"/>
<sequence length="319" mass="36348">MSTRCLHTLPRFTTRAAGAGGAGGPSARAALARTVASSVTTYRYENGRRYHAYKDGAYYQPNDDKQASAGTIEHHLWLLTLRDALFLAPLENPQRVLDVGTGTGLWAVDMADRYPAVEVIGTDLSPTQVPFAPPNVRFEIDDCCSEWTYPANSFDLIHVRGLVGSVANWPAFYAECMRHLQPGLGYLEQLEFDVRFESEPDDEADKALFDRLGDLFVEAGVRMEKSFKIAENMRARIEEAGFVDVVERRFMWPIGTWHADERLKEIGHWNMRNWENGMEGWILALLTRTLGWSYDDVQLYEARLLKALRERNVRVRHYV</sequence>
<keyword evidence="2" id="KW-1185">Reference proteome</keyword>
<dbReference type="OrthoDB" id="2013972at2759"/>
<dbReference type="GO" id="GO:0008168">
    <property type="term" value="F:methyltransferase activity"/>
    <property type="evidence" value="ECO:0007669"/>
    <property type="project" value="TreeGrafter"/>
</dbReference>
<gene>
    <name evidence="1" type="ORF">K452DRAFT_328879</name>
</gene>
<dbReference type="InterPro" id="IPR029063">
    <property type="entry name" value="SAM-dependent_MTases_sf"/>
</dbReference>
<reference evidence="1" key="1">
    <citation type="journal article" date="2020" name="Stud. Mycol.">
        <title>101 Dothideomycetes genomes: a test case for predicting lifestyles and emergence of pathogens.</title>
        <authorList>
            <person name="Haridas S."/>
            <person name="Albert R."/>
            <person name="Binder M."/>
            <person name="Bloem J."/>
            <person name="Labutti K."/>
            <person name="Salamov A."/>
            <person name="Andreopoulos B."/>
            <person name="Baker S."/>
            <person name="Barry K."/>
            <person name="Bills G."/>
            <person name="Bluhm B."/>
            <person name="Cannon C."/>
            <person name="Castanera R."/>
            <person name="Culley D."/>
            <person name="Daum C."/>
            <person name="Ezra D."/>
            <person name="Gonzalez J."/>
            <person name="Henrissat B."/>
            <person name="Kuo A."/>
            <person name="Liang C."/>
            <person name="Lipzen A."/>
            <person name="Lutzoni F."/>
            <person name="Magnuson J."/>
            <person name="Mondo S."/>
            <person name="Nolan M."/>
            <person name="Ohm R."/>
            <person name="Pangilinan J."/>
            <person name="Park H.-J."/>
            <person name="Ramirez L."/>
            <person name="Alfaro M."/>
            <person name="Sun H."/>
            <person name="Tritt A."/>
            <person name="Yoshinaga Y."/>
            <person name="Zwiers L.-H."/>
            <person name="Turgeon B."/>
            <person name="Goodwin S."/>
            <person name="Spatafora J."/>
            <person name="Crous P."/>
            <person name="Grigoriev I."/>
        </authorList>
    </citation>
    <scope>NUCLEOTIDE SEQUENCE</scope>
    <source>
        <strain evidence="1">CBS 121167</strain>
    </source>
</reference>
<protein>
    <recommendedName>
        <fullName evidence="3">Methyltransferase domain-containing protein</fullName>
    </recommendedName>
</protein>
<dbReference type="EMBL" id="ML995497">
    <property type="protein sequence ID" value="KAF2138338.1"/>
    <property type="molecule type" value="Genomic_DNA"/>
</dbReference>
<dbReference type="Proteomes" id="UP000799438">
    <property type="component" value="Unassembled WGS sequence"/>
</dbReference>
<dbReference type="Pfam" id="PF13489">
    <property type="entry name" value="Methyltransf_23"/>
    <property type="match status" value="1"/>
</dbReference>